<dbReference type="Proteomes" id="UP001081283">
    <property type="component" value="Unassembled WGS sequence"/>
</dbReference>
<comment type="caution">
    <text evidence="1">The sequence shown here is derived from an EMBL/GenBank/DDBJ whole genome shotgun (WGS) entry which is preliminary data.</text>
</comment>
<protein>
    <recommendedName>
        <fullName evidence="3">Flagellar protein FlgN</fullName>
    </recommendedName>
</protein>
<reference evidence="1" key="1">
    <citation type="submission" date="2022-10" db="EMBL/GenBank/DDBJ databases">
        <title>Hoeflea sp. J2-29, isolated from marine algae.</title>
        <authorList>
            <person name="Kristyanto S."/>
            <person name="Kim J.M."/>
            <person name="Jeon C.O."/>
        </authorList>
    </citation>
    <scope>NUCLEOTIDE SEQUENCE</scope>
    <source>
        <strain evidence="1">J2-29</strain>
    </source>
</reference>
<dbReference type="EMBL" id="JAOVZQ010000001">
    <property type="protein sequence ID" value="MCY0093541.1"/>
    <property type="molecule type" value="Genomic_DNA"/>
</dbReference>
<name>A0ABT3YCC8_9HYPH</name>
<evidence type="ECO:0000313" key="2">
    <source>
        <dbReference type="Proteomes" id="UP001081283"/>
    </source>
</evidence>
<proteinExistence type="predicted"/>
<accession>A0ABT3YCC8</accession>
<organism evidence="1 2">
    <name type="scientific">Hoeflea ulvae</name>
    <dbReference type="NCBI Taxonomy" id="2983764"/>
    <lineage>
        <taxon>Bacteria</taxon>
        <taxon>Pseudomonadati</taxon>
        <taxon>Pseudomonadota</taxon>
        <taxon>Alphaproteobacteria</taxon>
        <taxon>Hyphomicrobiales</taxon>
        <taxon>Rhizobiaceae</taxon>
        <taxon>Hoeflea</taxon>
    </lineage>
</organism>
<dbReference type="RefSeq" id="WP_267611494.1">
    <property type="nucleotide sequence ID" value="NZ_JAOVZQ010000001.1"/>
</dbReference>
<evidence type="ECO:0008006" key="3">
    <source>
        <dbReference type="Google" id="ProtNLM"/>
    </source>
</evidence>
<gene>
    <name evidence="1" type="ORF">OEG82_05845</name>
</gene>
<evidence type="ECO:0000313" key="1">
    <source>
        <dbReference type="EMBL" id="MCY0093541.1"/>
    </source>
</evidence>
<sequence>MSELASRDHRVESVLLRLEAIIDTENAAIGSDPKFDLKQSNAIKSRCLYDMTMLFKDINPDRLDKAHLGHLKAVKAKLDINSLKVGAHMEAVRGITDMIKSTVTESEADGTYSADQFRAYDLS</sequence>
<keyword evidence="2" id="KW-1185">Reference proteome</keyword>